<dbReference type="GO" id="GO:0006508">
    <property type="term" value="P:proteolysis"/>
    <property type="evidence" value="ECO:0007669"/>
    <property type="project" value="InterPro"/>
</dbReference>
<dbReference type="Gene3D" id="2.40.70.10">
    <property type="entry name" value="Acid Proteases"/>
    <property type="match status" value="2"/>
</dbReference>
<feature type="active site" evidence="3">
    <location>
        <position position="240"/>
    </location>
</feature>
<evidence type="ECO:0000259" key="5">
    <source>
        <dbReference type="PROSITE" id="PS51767"/>
    </source>
</evidence>
<dbReference type="eggNOG" id="KOG1339">
    <property type="taxonomic scope" value="Eukaryota"/>
</dbReference>
<dbReference type="InParanoid" id="A5DUL3"/>
<dbReference type="AlphaFoldDB" id="A5DUL3"/>
<proteinExistence type="inferred from homology"/>
<dbReference type="GO" id="GO:0004190">
    <property type="term" value="F:aspartic-type endopeptidase activity"/>
    <property type="evidence" value="ECO:0007669"/>
    <property type="project" value="InterPro"/>
</dbReference>
<evidence type="ECO:0000256" key="4">
    <source>
        <dbReference type="SAM" id="SignalP"/>
    </source>
</evidence>
<keyword evidence="7" id="KW-1185">Reference proteome</keyword>
<accession>A5DUL3</accession>
<comment type="similarity">
    <text evidence="1">Belongs to the peptidase A1 family.</text>
</comment>
<name>A5DUL3_LODEL</name>
<dbReference type="Pfam" id="PF00026">
    <property type="entry name" value="Asp"/>
    <property type="match status" value="1"/>
</dbReference>
<gene>
    <name evidence="6" type="ORF">LELG_01049</name>
</gene>
<evidence type="ECO:0000313" key="6">
    <source>
        <dbReference type="EMBL" id="EDK42871.1"/>
    </source>
</evidence>
<feature type="domain" description="Peptidase A1" evidence="5">
    <location>
        <begin position="35"/>
        <end position="339"/>
    </location>
</feature>
<dbReference type="MEROPS" id="A01.019"/>
<feature type="signal peptide" evidence="4">
    <location>
        <begin position="1"/>
        <end position="20"/>
    </location>
</feature>
<dbReference type="InterPro" id="IPR021109">
    <property type="entry name" value="Peptidase_aspartic_dom_sf"/>
</dbReference>
<organism evidence="6 7">
    <name type="scientific">Lodderomyces elongisporus (strain ATCC 11503 / CBS 2605 / JCM 1781 / NBRC 1676 / NRRL YB-4239)</name>
    <name type="common">Yeast</name>
    <name type="synonym">Saccharomyces elongisporus</name>
    <dbReference type="NCBI Taxonomy" id="379508"/>
    <lineage>
        <taxon>Eukaryota</taxon>
        <taxon>Fungi</taxon>
        <taxon>Dikarya</taxon>
        <taxon>Ascomycota</taxon>
        <taxon>Saccharomycotina</taxon>
        <taxon>Pichiomycetes</taxon>
        <taxon>Debaryomycetaceae</taxon>
        <taxon>Candida/Lodderomyces clade</taxon>
        <taxon>Lodderomyces</taxon>
    </lineage>
</organism>
<dbReference type="PANTHER" id="PTHR47966:SF65">
    <property type="entry name" value="ASPARTIC-TYPE ENDOPEPTIDASE"/>
    <property type="match status" value="1"/>
</dbReference>
<keyword evidence="2" id="KW-1015">Disulfide bond</keyword>
<dbReference type="Proteomes" id="UP000001996">
    <property type="component" value="Unassembled WGS sequence"/>
</dbReference>
<dbReference type="EMBL" id="CH981524">
    <property type="protein sequence ID" value="EDK42871.1"/>
    <property type="molecule type" value="Genomic_DNA"/>
</dbReference>
<sequence length="354" mass="38953">MIGTVYFFVIVSLVTQYAAAFNYEKFDFIYATRSYYVPLSVGSNEQKNGALFDTGSWTLWLVNANHNTCKNKNGCSLGSFNASQSNTFHNSSQKTTIGYIGASYTDGWIVNDTFHLSSGKEIKDFEFDLFSNVSGPGIFGFSGYSPEPETNFIGYAKEQGVIDKEAFSFHLENSTTTNGSLILGGIDKAKYEGDLTYFTRQSLGYRGNSKVLYALAARVETLTLASGQSVDVGNRTIVVDSGTQTILLPEAVVEKLGLSTSLETPISCADFVDGKENEVVTIRVQGRDFFIPYPEAFYKNSNGKCYSYITSGPAVLLGSLFLQNAYFATNIETETYGIAPLKKTNESNIVDFWF</sequence>
<evidence type="ECO:0000256" key="3">
    <source>
        <dbReference type="PIRSR" id="PIRSR601461-1"/>
    </source>
</evidence>
<evidence type="ECO:0000256" key="2">
    <source>
        <dbReference type="ARBA" id="ARBA00023157"/>
    </source>
</evidence>
<reference evidence="6 7" key="1">
    <citation type="journal article" date="2009" name="Nature">
        <title>Evolution of pathogenicity and sexual reproduction in eight Candida genomes.</title>
        <authorList>
            <person name="Butler G."/>
            <person name="Rasmussen M.D."/>
            <person name="Lin M.F."/>
            <person name="Santos M.A."/>
            <person name="Sakthikumar S."/>
            <person name="Munro C.A."/>
            <person name="Rheinbay E."/>
            <person name="Grabherr M."/>
            <person name="Forche A."/>
            <person name="Reedy J.L."/>
            <person name="Agrafioti I."/>
            <person name="Arnaud M.B."/>
            <person name="Bates S."/>
            <person name="Brown A.J."/>
            <person name="Brunke S."/>
            <person name="Costanzo M.C."/>
            <person name="Fitzpatrick D.A."/>
            <person name="de Groot P.W."/>
            <person name="Harris D."/>
            <person name="Hoyer L.L."/>
            <person name="Hube B."/>
            <person name="Klis F.M."/>
            <person name="Kodira C."/>
            <person name="Lennard N."/>
            <person name="Logue M.E."/>
            <person name="Martin R."/>
            <person name="Neiman A.M."/>
            <person name="Nikolaou E."/>
            <person name="Quail M.A."/>
            <person name="Quinn J."/>
            <person name="Santos M.C."/>
            <person name="Schmitzberger F.F."/>
            <person name="Sherlock G."/>
            <person name="Shah P."/>
            <person name="Silverstein K.A."/>
            <person name="Skrzypek M.S."/>
            <person name="Soll D."/>
            <person name="Staggs R."/>
            <person name="Stansfield I."/>
            <person name="Stumpf M.P."/>
            <person name="Sudbery P.E."/>
            <person name="Srikantha T."/>
            <person name="Zeng Q."/>
            <person name="Berman J."/>
            <person name="Berriman M."/>
            <person name="Heitman J."/>
            <person name="Gow N.A."/>
            <person name="Lorenz M.C."/>
            <person name="Birren B.W."/>
            <person name="Kellis M."/>
            <person name="Cuomo C.A."/>
        </authorList>
    </citation>
    <scope>NUCLEOTIDE SEQUENCE [LARGE SCALE GENOMIC DNA]</scope>
    <source>
        <strain evidence="7">ATCC 11503 / BCRC 21390 / CBS 2605 / JCM 1781 / NBRC 1676 / NRRL YB-4239</strain>
    </source>
</reference>
<dbReference type="PRINTS" id="PR00792">
    <property type="entry name" value="PEPSIN"/>
</dbReference>
<dbReference type="OrthoDB" id="5839471at2759"/>
<dbReference type="InterPro" id="IPR034164">
    <property type="entry name" value="Pepsin-like_dom"/>
</dbReference>
<dbReference type="KEGG" id="lel:PVL30_001015"/>
<dbReference type="InterPro" id="IPR033121">
    <property type="entry name" value="PEPTIDASE_A1"/>
</dbReference>
<feature type="chain" id="PRO_5002681492" description="Peptidase A1 domain-containing protein" evidence="4">
    <location>
        <begin position="21"/>
        <end position="354"/>
    </location>
</feature>
<dbReference type="SUPFAM" id="SSF50630">
    <property type="entry name" value="Acid proteases"/>
    <property type="match status" value="1"/>
</dbReference>
<evidence type="ECO:0000256" key="1">
    <source>
        <dbReference type="ARBA" id="ARBA00007447"/>
    </source>
</evidence>
<evidence type="ECO:0000313" key="7">
    <source>
        <dbReference type="Proteomes" id="UP000001996"/>
    </source>
</evidence>
<dbReference type="GeneID" id="5235950"/>
<dbReference type="PANTHER" id="PTHR47966">
    <property type="entry name" value="BETA-SITE APP-CLEAVING ENZYME, ISOFORM A-RELATED"/>
    <property type="match status" value="1"/>
</dbReference>
<keyword evidence="4" id="KW-0732">Signal</keyword>
<dbReference type="HOGENOM" id="CLU_013253_9_1_1"/>
<dbReference type="InterPro" id="IPR001461">
    <property type="entry name" value="Aspartic_peptidase_A1"/>
</dbReference>
<protein>
    <recommendedName>
        <fullName evidence="5">Peptidase A1 domain-containing protein</fullName>
    </recommendedName>
</protein>
<dbReference type="PROSITE" id="PS51767">
    <property type="entry name" value="PEPTIDASE_A1"/>
    <property type="match status" value="1"/>
</dbReference>
<feature type="active site" evidence="3">
    <location>
        <position position="53"/>
    </location>
</feature>
<dbReference type="CDD" id="cd05471">
    <property type="entry name" value="pepsin_like"/>
    <property type="match status" value="1"/>
</dbReference>